<evidence type="ECO:0000313" key="2">
    <source>
        <dbReference type="Proteomes" id="UP001189429"/>
    </source>
</evidence>
<name>A0ABN9R0R8_9DINO</name>
<organism evidence="1 2">
    <name type="scientific">Prorocentrum cordatum</name>
    <dbReference type="NCBI Taxonomy" id="2364126"/>
    <lineage>
        <taxon>Eukaryota</taxon>
        <taxon>Sar</taxon>
        <taxon>Alveolata</taxon>
        <taxon>Dinophyceae</taxon>
        <taxon>Prorocentrales</taxon>
        <taxon>Prorocentraceae</taxon>
        <taxon>Prorocentrum</taxon>
    </lineage>
</organism>
<comment type="caution">
    <text evidence="1">The sequence shown here is derived from an EMBL/GenBank/DDBJ whole genome shotgun (WGS) entry which is preliminary data.</text>
</comment>
<dbReference type="EMBL" id="CAUYUJ010004988">
    <property type="protein sequence ID" value="CAK0811811.1"/>
    <property type="molecule type" value="Genomic_DNA"/>
</dbReference>
<feature type="non-terminal residue" evidence="1">
    <location>
        <position position="389"/>
    </location>
</feature>
<sequence length="389" mass="40053">FFGGVSCPPVLAALQSAAIRGLELAALRQVVISTVQSCPPVSLACPRANISCPAPFCPASVCTAPLVNVSCPPCEGVAGLAVRRAWTEEKVSFGILGAVAGAVATSAAHSQRRGSSEVESVEARARQQVALLGLRSGAASVAFPALVSTLTADGDHHAESTRCDDVAELRWSRTQGSTPPGVDPVQVHRFRQLPTAAELEQLQRDCALMVGGVMPAAAGAAGEAGVVARAGAHAAAPVVAHSVWLATETFAGSGGLATARLVLAGEIDAFVINGLRALPAKFSQVMCRVIESMVGVDLLDAPALQIAELLCRRLQVIEGARAVLPSAPDYSAADEYMGWAAHRGAAAVAPQLQKHAAANLRDEAAVLKEARKVKEEQKLRRGPKGGGGK</sequence>
<proteinExistence type="predicted"/>
<reference evidence="1" key="1">
    <citation type="submission" date="2023-10" db="EMBL/GenBank/DDBJ databases">
        <authorList>
            <person name="Chen Y."/>
            <person name="Shah S."/>
            <person name="Dougan E. K."/>
            <person name="Thang M."/>
            <person name="Chan C."/>
        </authorList>
    </citation>
    <scope>NUCLEOTIDE SEQUENCE [LARGE SCALE GENOMIC DNA]</scope>
</reference>
<dbReference type="Proteomes" id="UP001189429">
    <property type="component" value="Unassembled WGS sequence"/>
</dbReference>
<protein>
    <submittedName>
        <fullName evidence="1">Uncharacterized protein</fullName>
    </submittedName>
</protein>
<gene>
    <name evidence="1" type="ORF">PCOR1329_LOCUS16294</name>
</gene>
<evidence type="ECO:0000313" key="1">
    <source>
        <dbReference type="EMBL" id="CAK0811811.1"/>
    </source>
</evidence>
<feature type="non-terminal residue" evidence="1">
    <location>
        <position position="1"/>
    </location>
</feature>
<keyword evidence="2" id="KW-1185">Reference proteome</keyword>
<accession>A0ABN9R0R8</accession>